<accession>A0A0A3IM32</accession>
<sequence length="130" mass="15040">MRNIYNIENHVDIHNKMTFRVNEKAQHIHISPARQVIVDSDAYAFIYIVEEDGEFSYLHFGEDTWPALLKMLLCGEDPLLSVGEETIELQQFHEELEGLIYNIEGNSNYGEEFVARVETAFQAFLADDEV</sequence>
<keyword evidence="2" id="KW-1185">Reference proteome</keyword>
<dbReference type="STRING" id="1220589.CD32_14260"/>
<dbReference type="RefSeq" id="WP_036155752.1">
    <property type="nucleotide sequence ID" value="NZ_AVCX01000004.1"/>
</dbReference>
<reference evidence="1 2" key="1">
    <citation type="submission" date="2014-02" db="EMBL/GenBank/DDBJ databases">
        <title>Draft genome sequence of Lysinibacillus odysseyi NBRC 100172.</title>
        <authorList>
            <person name="Zhang F."/>
            <person name="Wang G."/>
            <person name="Zhang L."/>
        </authorList>
    </citation>
    <scope>NUCLEOTIDE SEQUENCE [LARGE SCALE GENOMIC DNA]</scope>
    <source>
        <strain evidence="1 2">NBRC 100172</strain>
    </source>
</reference>
<name>A0A0A3IM32_9BACI</name>
<protein>
    <submittedName>
        <fullName evidence="1">Uncharacterized protein</fullName>
    </submittedName>
</protein>
<dbReference type="AlphaFoldDB" id="A0A0A3IM32"/>
<gene>
    <name evidence="1" type="ORF">CD32_14260</name>
</gene>
<comment type="caution">
    <text evidence="1">The sequence shown here is derived from an EMBL/GenBank/DDBJ whole genome shotgun (WGS) entry which is preliminary data.</text>
</comment>
<dbReference type="OrthoDB" id="2966478at2"/>
<dbReference type="eggNOG" id="ENOG5032YMN">
    <property type="taxonomic scope" value="Bacteria"/>
</dbReference>
<dbReference type="EMBL" id="JPVP01000057">
    <property type="protein sequence ID" value="KGR83858.1"/>
    <property type="molecule type" value="Genomic_DNA"/>
</dbReference>
<dbReference type="Proteomes" id="UP000030437">
    <property type="component" value="Unassembled WGS sequence"/>
</dbReference>
<proteinExistence type="predicted"/>
<evidence type="ECO:0000313" key="1">
    <source>
        <dbReference type="EMBL" id="KGR83858.1"/>
    </source>
</evidence>
<dbReference type="Pfam" id="PF19785">
    <property type="entry name" value="UPF0738"/>
    <property type="match status" value="1"/>
</dbReference>
<evidence type="ECO:0000313" key="2">
    <source>
        <dbReference type="Proteomes" id="UP000030437"/>
    </source>
</evidence>
<organism evidence="1 2">
    <name type="scientific">Lysinibacillus odysseyi 34hs-1 = NBRC 100172</name>
    <dbReference type="NCBI Taxonomy" id="1220589"/>
    <lineage>
        <taxon>Bacteria</taxon>
        <taxon>Bacillati</taxon>
        <taxon>Bacillota</taxon>
        <taxon>Bacilli</taxon>
        <taxon>Bacillales</taxon>
        <taxon>Bacillaceae</taxon>
        <taxon>Lysinibacillus</taxon>
    </lineage>
</organism>
<dbReference type="InterPro" id="IPR020908">
    <property type="entry name" value="UPF0738"/>
</dbReference>